<dbReference type="InParanoid" id="A0A1V9XSK9"/>
<evidence type="ECO:0000313" key="2">
    <source>
        <dbReference type="EMBL" id="OQR76358.1"/>
    </source>
</evidence>
<protein>
    <submittedName>
        <fullName evidence="2">Nose resistant to fluoxetine protein 6-like</fullName>
    </submittedName>
</protein>
<comment type="caution">
    <text evidence="2">The sequence shown here is derived from an EMBL/GenBank/DDBJ whole genome shotgun (WGS) entry which is preliminary data.</text>
</comment>
<keyword evidence="1" id="KW-1133">Transmembrane helix</keyword>
<evidence type="ECO:0000256" key="1">
    <source>
        <dbReference type="SAM" id="Phobius"/>
    </source>
</evidence>
<keyword evidence="1" id="KW-0472">Membrane</keyword>
<keyword evidence="3" id="KW-1185">Reference proteome</keyword>
<sequence length="149" mass="17047">MICITAVIRWILNRPNYIILSRLSYSFYLSQYIVMILKNFTARYTIAFTYYQNFRDFFADMIFNYLLAFLVFLLFEAPGSELEKLVFDKPSVKLLAKANQADGISNGHHVKDILTDAVLITADGKTTNLSDLAVSEPKLESHLSATYKL</sequence>
<feature type="transmembrane region" description="Helical" evidence="1">
    <location>
        <begin position="57"/>
        <end position="75"/>
    </location>
</feature>
<name>A0A1V9XSK9_9ACAR</name>
<gene>
    <name evidence="2" type="ORF">BIW11_07828</name>
</gene>
<dbReference type="EMBL" id="MNPL01004913">
    <property type="protein sequence ID" value="OQR76358.1"/>
    <property type="molecule type" value="Genomic_DNA"/>
</dbReference>
<evidence type="ECO:0000313" key="3">
    <source>
        <dbReference type="Proteomes" id="UP000192247"/>
    </source>
</evidence>
<dbReference type="PANTHER" id="PTHR11161:SF0">
    <property type="entry name" value="O-ACYLTRANSFERASE LIKE PROTEIN"/>
    <property type="match status" value="1"/>
</dbReference>
<reference evidence="2 3" key="1">
    <citation type="journal article" date="2017" name="Gigascience">
        <title>Draft genome of the honey bee ectoparasitic mite, Tropilaelaps mercedesae, is shaped by the parasitic life history.</title>
        <authorList>
            <person name="Dong X."/>
            <person name="Armstrong S.D."/>
            <person name="Xia D."/>
            <person name="Makepeace B.L."/>
            <person name="Darby A.C."/>
            <person name="Kadowaki T."/>
        </authorList>
    </citation>
    <scope>NUCLEOTIDE SEQUENCE [LARGE SCALE GENOMIC DNA]</scope>
    <source>
        <strain evidence="2">Wuxi-XJTLU</strain>
    </source>
</reference>
<dbReference type="InterPro" id="IPR052728">
    <property type="entry name" value="O2_lipid_transport_reg"/>
</dbReference>
<organism evidence="2 3">
    <name type="scientific">Tropilaelaps mercedesae</name>
    <dbReference type="NCBI Taxonomy" id="418985"/>
    <lineage>
        <taxon>Eukaryota</taxon>
        <taxon>Metazoa</taxon>
        <taxon>Ecdysozoa</taxon>
        <taxon>Arthropoda</taxon>
        <taxon>Chelicerata</taxon>
        <taxon>Arachnida</taxon>
        <taxon>Acari</taxon>
        <taxon>Parasitiformes</taxon>
        <taxon>Mesostigmata</taxon>
        <taxon>Gamasina</taxon>
        <taxon>Dermanyssoidea</taxon>
        <taxon>Laelapidae</taxon>
        <taxon>Tropilaelaps</taxon>
    </lineage>
</organism>
<feature type="transmembrane region" description="Helical" evidence="1">
    <location>
        <begin position="17"/>
        <end position="37"/>
    </location>
</feature>
<keyword evidence="1" id="KW-0812">Transmembrane</keyword>
<dbReference type="Proteomes" id="UP000192247">
    <property type="component" value="Unassembled WGS sequence"/>
</dbReference>
<dbReference type="PANTHER" id="PTHR11161">
    <property type="entry name" value="O-ACYLTRANSFERASE"/>
    <property type="match status" value="1"/>
</dbReference>
<dbReference type="AlphaFoldDB" id="A0A1V9XSK9"/>
<accession>A0A1V9XSK9</accession>
<proteinExistence type="predicted"/>